<sequence length="99" mass="10881">MTVSSVRASMQHGVGFEILETRYMDKTLRVSVAKSANDLDTKKVEGDAQVHMTLIEKNKAVEKGVKEVFDAAKSGDSVVILCRSESIYKTVLKEIGFGE</sequence>
<dbReference type="EMBL" id="BLWA01000002">
    <property type="protein sequence ID" value="GFM90785.1"/>
    <property type="molecule type" value="Genomic_DNA"/>
</dbReference>
<dbReference type="Proteomes" id="UP000614982">
    <property type="component" value="Unassembled WGS sequence"/>
</dbReference>
<comment type="caution">
    <text evidence="1">The sequence shown here is derived from an EMBL/GenBank/DDBJ whole genome shotgun (WGS) entry which is preliminary data.</text>
</comment>
<dbReference type="RefSeq" id="WP_143008676.1">
    <property type="nucleotide sequence ID" value="NZ_BLWA01000002.1"/>
</dbReference>
<evidence type="ECO:0000313" key="1">
    <source>
        <dbReference type="EMBL" id="GFM90785.1"/>
    </source>
</evidence>
<accession>A0ABQ1DIE4</accession>
<organism evidence="1 2">
    <name type="scientific">Pseudomonas cichorii</name>
    <dbReference type="NCBI Taxonomy" id="36746"/>
    <lineage>
        <taxon>Bacteria</taxon>
        <taxon>Pseudomonadati</taxon>
        <taxon>Pseudomonadota</taxon>
        <taxon>Gammaproteobacteria</taxon>
        <taxon>Pseudomonadales</taxon>
        <taxon>Pseudomonadaceae</taxon>
        <taxon>Pseudomonas</taxon>
    </lineage>
</organism>
<evidence type="ECO:0000313" key="2">
    <source>
        <dbReference type="Proteomes" id="UP000614982"/>
    </source>
</evidence>
<dbReference type="GeneID" id="45543522"/>
<proteinExistence type="predicted"/>
<name>A0ABQ1DIE4_PSECI</name>
<protein>
    <submittedName>
        <fullName evidence="1">Uncharacterized protein</fullName>
    </submittedName>
</protein>
<gene>
    <name evidence="1" type="ORF">PSCICP_07570</name>
</gene>
<reference evidence="1 2" key="1">
    <citation type="submission" date="2020-05" db="EMBL/GenBank/DDBJ databases">
        <title>Genetic diversity of Pseudomonas cichorii.</title>
        <authorList>
            <person name="Tani S."/>
            <person name="Yagi H."/>
            <person name="Hashimoto S."/>
            <person name="Iiyama K."/>
            <person name="Furuya N."/>
        </authorList>
    </citation>
    <scope>NUCLEOTIDE SEQUENCE [LARGE SCALE GENOMIC DNA]</scope>
    <source>
        <strain evidence="1 2">LMG 2162</strain>
    </source>
</reference>
<keyword evidence="2" id="KW-1185">Reference proteome</keyword>